<accession>A0A948X0B5</accession>
<name>A0A948X0B5_9LACO</name>
<reference evidence="1" key="1">
    <citation type="journal article" date="2021" name="PeerJ">
        <title>Extensive microbial diversity within the chicken gut microbiome revealed by metagenomics and culture.</title>
        <authorList>
            <person name="Gilroy R."/>
            <person name="Ravi A."/>
            <person name="Getino M."/>
            <person name="Pursley I."/>
            <person name="Horton D.L."/>
            <person name="Alikhan N.F."/>
            <person name="Baker D."/>
            <person name="Gharbi K."/>
            <person name="Hall N."/>
            <person name="Watson M."/>
            <person name="Adriaenssens E.M."/>
            <person name="Foster-Nyarko E."/>
            <person name="Jarju S."/>
            <person name="Secka A."/>
            <person name="Antonio M."/>
            <person name="Oren A."/>
            <person name="Chaudhuri R.R."/>
            <person name="La Ragione R."/>
            <person name="Hildebrand F."/>
            <person name="Pallen M.J."/>
        </authorList>
    </citation>
    <scope>NUCLEOTIDE SEQUENCE</scope>
    <source>
        <strain evidence="1">F6-6636</strain>
    </source>
</reference>
<evidence type="ECO:0000313" key="1">
    <source>
        <dbReference type="EMBL" id="MBU3851327.1"/>
    </source>
</evidence>
<protein>
    <submittedName>
        <fullName evidence="1">Uncharacterized protein</fullName>
    </submittedName>
</protein>
<gene>
    <name evidence="1" type="ORF">H9901_01260</name>
</gene>
<dbReference type="Proteomes" id="UP000777303">
    <property type="component" value="Unassembled WGS sequence"/>
</dbReference>
<dbReference type="AlphaFoldDB" id="A0A948X0B5"/>
<comment type="caution">
    <text evidence="1">The sequence shown here is derived from an EMBL/GenBank/DDBJ whole genome shotgun (WGS) entry which is preliminary data.</text>
</comment>
<reference evidence="1" key="2">
    <citation type="submission" date="2021-04" db="EMBL/GenBank/DDBJ databases">
        <authorList>
            <person name="Gilroy R."/>
        </authorList>
    </citation>
    <scope>NUCLEOTIDE SEQUENCE</scope>
    <source>
        <strain evidence="1">F6-6636</strain>
    </source>
</reference>
<dbReference type="EMBL" id="JAHLFS010000018">
    <property type="protein sequence ID" value="MBU3851327.1"/>
    <property type="molecule type" value="Genomic_DNA"/>
</dbReference>
<sequence>MVKKYKSLSKENDTVLQLREQQTNLLSLLNEYRQLAKRMHEIHKMFYDQITDSLYSSAIRNVGSSVERSIINIAQYVNMWINDINHVILKTTQKSEN</sequence>
<evidence type="ECO:0000313" key="2">
    <source>
        <dbReference type="Proteomes" id="UP000777303"/>
    </source>
</evidence>
<organism evidence="1 2">
    <name type="scientific">Candidatus Paralactobacillus gallistercoris</name>
    <dbReference type="NCBI Taxonomy" id="2838724"/>
    <lineage>
        <taxon>Bacteria</taxon>
        <taxon>Bacillati</taxon>
        <taxon>Bacillota</taxon>
        <taxon>Bacilli</taxon>
        <taxon>Lactobacillales</taxon>
        <taxon>Lactobacillaceae</taxon>
        <taxon>Lactobacillus</taxon>
    </lineage>
</organism>
<proteinExistence type="predicted"/>